<name>A0ABU6N384_9BACI</name>
<dbReference type="EMBL" id="JARMDB010000016">
    <property type="protein sequence ID" value="MED1568323.1"/>
    <property type="molecule type" value="Genomic_DNA"/>
</dbReference>
<dbReference type="Proteomes" id="UP001309448">
    <property type="component" value="Unassembled WGS sequence"/>
</dbReference>
<accession>A0ABU6N384</accession>
<evidence type="ECO:0000313" key="1">
    <source>
        <dbReference type="EMBL" id="MED1568323.1"/>
    </source>
</evidence>
<comment type="caution">
    <text evidence="1">The sequence shown here is derived from an EMBL/GenBank/DDBJ whole genome shotgun (WGS) entry which is preliminary data.</text>
</comment>
<dbReference type="RefSeq" id="WP_327921220.1">
    <property type="nucleotide sequence ID" value="NZ_JARMDB010000016.1"/>
</dbReference>
<reference evidence="1 2" key="1">
    <citation type="submission" date="2023-03" db="EMBL/GenBank/DDBJ databases">
        <title>Bacillus Genome Sequencing.</title>
        <authorList>
            <person name="Dunlap C."/>
        </authorList>
    </citation>
    <scope>NUCLEOTIDE SEQUENCE [LARGE SCALE GENOMIC DNA]</scope>
    <source>
        <strain evidence="1 2">B-615</strain>
    </source>
</reference>
<keyword evidence="2" id="KW-1185">Reference proteome</keyword>
<proteinExistence type="predicted"/>
<sequence length="66" mass="7435">MFVGIPHFKQLVRVLSGGSSIESWCHNGLEPFAVNINEATKQSKIIRIVLLKDYMAFEEQLRTEGG</sequence>
<evidence type="ECO:0000313" key="2">
    <source>
        <dbReference type="Proteomes" id="UP001309448"/>
    </source>
</evidence>
<organism evidence="1 2">
    <name type="scientific">Bacillus paramycoides</name>
    <dbReference type="NCBI Taxonomy" id="2026194"/>
    <lineage>
        <taxon>Bacteria</taxon>
        <taxon>Bacillati</taxon>
        <taxon>Bacillota</taxon>
        <taxon>Bacilli</taxon>
        <taxon>Bacillales</taxon>
        <taxon>Bacillaceae</taxon>
        <taxon>Bacillus</taxon>
        <taxon>Bacillus cereus group</taxon>
    </lineage>
</organism>
<protein>
    <submittedName>
        <fullName evidence="1">Uncharacterized protein</fullName>
    </submittedName>
</protein>
<gene>
    <name evidence="1" type="ORF">P4U88_20935</name>
</gene>